<dbReference type="Pfam" id="PF00254">
    <property type="entry name" value="FKBP_C"/>
    <property type="match status" value="1"/>
</dbReference>
<dbReference type="Gene3D" id="3.40.50.150">
    <property type="entry name" value="Vaccinia Virus protein VP39"/>
    <property type="match status" value="1"/>
</dbReference>
<comment type="caution">
    <text evidence="6">The sequence shown here is derived from an EMBL/GenBank/DDBJ whole genome shotgun (WGS) entry which is preliminary data.</text>
</comment>
<accession>A0ABQ6MY27</accession>
<dbReference type="CDD" id="cd02440">
    <property type="entry name" value="AdoMet_MTases"/>
    <property type="match status" value="1"/>
</dbReference>
<evidence type="ECO:0000256" key="2">
    <source>
        <dbReference type="ARBA" id="ARBA00022679"/>
    </source>
</evidence>
<keyword evidence="2" id="KW-0808">Transferase</keyword>
<dbReference type="InterPro" id="IPR046357">
    <property type="entry name" value="PPIase_dom_sf"/>
</dbReference>
<comment type="catalytic activity">
    <reaction evidence="4">
        <text>[protein]-peptidylproline (omega=180) = [protein]-peptidylproline (omega=0)</text>
        <dbReference type="Rhea" id="RHEA:16237"/>
        <dbReference type="Rhea" id="RHEA-COMP:10747"/>
        <dbReference type="Rhea" id="RHEA-COMP:10748"/>
        <dbReference type="ChEBI" id="CHEBI:83833"/>
        <dbReference type="ChEBI" id="CHEBI:83834"/>
        <dbReference type="EC" id="5.2.1.8"/>
    </reaction>
</comment>
<dbReference type="InterPro" id="IPR013216">
    <property type="entry name" value="Methyltransf_11"/>
</dbReference>
<evidence type="ECO:0000256" key="4">
    <source>
        <dbReference type="PROSITE-ProRule" id="PRU00277"/>
    </source>
</evidence>
<gene>
    <name evidence="6" type="ORF">TeGR_g3641</name>
</gene>
<keyword evidence="7" id="KW-1185">Reference proteome</keyword>
<dbReference type="InterPro" id="IPR023576">
    <property type="entry name" value="UbiE/COQ5_MeTrFase_CS"/>
</dbReference>
<evidence type="ECO:0000313" key="7">
    <source>
        <dbReference type="Proteomes" id="UP001165060"/>
    </source>
</evidence>
<proteinExistence type="predicted"/>
<sequence>MSLSRRFFNGVFVSSLQSPSQAAYENQLSPIKQPLFDELLSTLPPAAQVLDVGTGTFPNARFLLPSKSRLSITGVDPEPAFSSAALSAAAPLLSRGHSFSVLPAAAEALPFPADSFDAALLTLTLCSVASPASALSEIRRVLKPGGSLLFVEHSVSPDPATKAAQTALTPLQRLLAGNCHLDRDPRRLLEDQEWASLSLATVNLPVPLLGTTVYGLATLPLSSVPLSPSRRAALLLPLLSLLPAPPRANAASDEFSIKYDPSKGALGMDLADVTFATALRVQVLRVLPYSQAFDSQTFRAYLDRKVPGGAEEFRRLSASRAGAMPLDLIVSSINGISTERTNTNGVQQILASEIQKGGRGAAVSIVFKSSSGFNDALAQLGGGETASTTVSPESATAPKKEIAVTQIAPPNPAATSVASPGDLLEIEYRASFLPPGGGELVPFDGSGRGGDTSVSFVLKKQPFGQFPPAMDVGLVGARPGEQRRVRVPPELGYGDAGFPKMGIPGGAQLEYDVKLLAVNGVFL</sequence>
<protein>
    <recommendedName>
        <fullName evidence="4">peptidylprolyl isomerase</fullName>
        <ecNumber evidence="4">5.2.1.8</ecNumber>
    </recommendedName>
</protein>
<dbReference type="InterPro" id="IPR029063">
    <property type="entry name" value="SAM-dependent_MTases_sf"/>
</dbReference>
<dbReference type="SUPFAM" id="SSF53335">
    <property type="entry name" value="S-adenosyl-L-methionine-dependent methyltransferases"/>
    <property type="match status" value="1"/>
</dbReference>
<reference evidence="6 7" key="1">
    <citation type="journal article" date="2023" name="Commun. Biol.">
        <title>Genome analysis of Parmales, the sister group of diatoms, reveals the evolutionary specialization of diatoms from phago-mixotrophs to photoautotrophs.</title>
        <authorList>
            <person name="Ban H."/>
            <person name="Sato S."/>
            <person name="Yoshikawa S."/>
            <person name="Yamada K."/>
            <person name="Nakamura Y."/>
            <person name="Ichinomiya M."/>
            <person name="Sato N."/>
            <person name="Blanc-Mathieu R."/>
            <person name="Endo H."/>
            <person name="Kuwata A."/>
            <person name="Ogata H."/>
        </authorList>
    </citation>
    <scope>NUCLEOTIDE SEQUENCE [LARGE SCALE GENOMIC DNA]</scope>
</reference>
<dbReference type="PROSITE" id="PS01184">
    <property type="entry name" value="UBIE_2"/>
    <property type="match status" value="1"/>
</dbReference>
<evidence type="ECO:0000256" key="3">
    <source>
        <dbReference type="ARBA" id="ARBA00022691"/>
    </source>
</evidence>
<name>A0ABQ6MY27_9STRA</name>
<dbReference type="InterPro" id="IPR052356">
    <property type="entry name" value="Thiol_S-MT"/>
</dbReference>
<dbReference type="InterPro" id="IPR001179">
    <property type="entry name" value="PPIase_FKBP_dom"/>
</dbReference>
<dbReference type="Proteomes" id="UP001165060">
    <property type="component" value="Unassembled WGS sequence"/>
</dbReference>
<organism evidence="6 7">
    <name type="scientific">Tetraparma gracilis</name>
    <dbReference type="NCBI Taxonomy" id="2962635"/>
    <lineage>
        <taxon>Eukaryota</taxon>
        <taxon>Sar</taxon>
        <taxon>Stramenopiles</taxon>
        <taxon>Ochrophyta</taxon>
        <taxon>Bolidophyceae</taxon>
        <taxon>Parmales</taxon>
        <taxon>Triparmaceae</taxon>
        <taxon>Tetraparma</taxon>
    </lineage>
</organism>
<dbReference type="PROSITE" id="PS50059">
    <property type="entry name" value="FKBP_PPIASE"/>
    <property type="match status" value="1"/>
</dbReference>
<dbReference type="EC" id="5.2.1.8" evidence="4"/>
<keyword evidence="1" id="KW-0489">Methyltransferase</keyword>
<dbReference type="PANTHER" id="PTHR45036:SF1">
    <property type="entry name" value="METHYLTRANSFERASE LIKE 7A"/>
    <property type="match status" value="1"/>
</dbReference>
<dbReference type="Gene3D" id="3.10.50.40">
    <property type="match status" value="1"/>
</dbReference>
<evidence type="ECO:0000259" key="5">
    <source>
        <dbReference type="PROSITE" id="PS50059"/>
    </source>
</evidence>
<dbReference type="PANTHER" id="PTHR45036">
    <property type="entry name" value="METHYLTRANSFERASE LIKE 7B"/>
    <property type="match status" value="1"/>
</dbReference>
<evidence type="ECO:0000256" key="1">
    <source>
        <dbReference type="ARBA" id="ARBA00022603"/>
    </source>
</evidence>
<keyword evidence="3" id="KW-0949">S-adenosyl-L-methionine</keyword>
<evidence type="ECO:0000313" key="6">
    <source>
        <dbReference type="EMBL" id="GMI35546.1"/>
    </source>
</evidence>
<dbReference type="EMBL" id="BRYB01000692">
    <property type="protein sequence ID" value="GMI35546.1"/>
    <property type="molecule type" value="Genomic_DNA"/>
</dbReference>
<keyword evidence="4" id="KW-0413">Isomerase</keyword>
<feature type="domain" description="PPIase FKBP-type" evidence="5">
    <location>
        <begin position="421"/>
        <end position="519"/>
    </location>
</feature>
<dbReference type="Pfam" id="PF08241">
    <property type="entry name" value="Methyltransf_11"/>
    <property type="match status" value="1"/>
</dbReference>
<keyword evidence="4" id="KW-0697">Rotamase</keyword>
<dbReference type="SUPFAM" id="SSF54534">
    <property type="entry name" value="FKBP-like"/>
    <property type="match status" value="1"/>
</dbReference>